<dbReference type="Proteomes" id="UP000001554">
    <property type="component" value="Chromosome 10"/>
</dbReference>
<gene>
    <name evidence="3" type="primary">LOC118425031</name>
</gene>
<feature type="compositionally biased region" description="Polar residues" evidence="1">
    <location>
        <begin position="508"/>
        <end position="521"/>
    </location>
</feature>
<dbReference type="KEGG" id="bfo:118425031"/>
<dbReference type="OMA" id="NACRESE"/>
<feature type="compositionally biased region" description="Basic and acidic residues" evidence="1">
    <location>
        <begin position="70"/>
        <end position="88"/>
    </location>
</feature>
<dbReference type="AlphaFoldDB" id="A0A9J7LWD8"/>
<feature type="compositionally biased region" description="Polar residues" evidence="1">
    <location>
        <begin position="289"/>
        <end position="303"/>
    </location>
</feature>
<feature type="region of interest" description="Disordered" evidence="1">
    <location>
        <begin position="202"/>
        <end position="616"/>
    </location>
</feature>
<evidence type="ECO:0000313" key="2">
    <source>
        <dbReference type="Proteomes" id="UP000001554"/>
    </source>
</evidence>
<feature type="compositionally biased region" description="Basic and acidic residues" evidence="1">
    <location>
        <begin position="268"/>
        <end position="284"/>
    </location>
</feature>
<proteinExistence type="predicted"/>
<feature type="compositionally biased region" description="Basic and acidic residues" evidence="1">
    <location>
        <begin position="473"/>
        <end position="488"/>
    </location>
</feature>
<evidence type="ECO:0000313" key="3">
    <source>
        <dbReference type="RefSeq" id="XP_035689739.1"/>
    </source>
</evidence>
<feature type="compositionally biased region" description="Basic and acidic residues" evidence="1">
    <location>
        <begin position="578"/>
        <end position="591"/>
    </location>
</feature>
<protein>
    <submittedName>
        <fullName evidence="3">Altered inheritance of mitochondria protein 21-like</fullName>
    </submittedName>
</protein>
<reference evidence="2" key="1">
    <citation type="journal article" date="2020" name="Nat. Ecol. Evol.">
        <title>Deeply conserved synteny resolves early events in vertebrate evolution.</title>
        <authorList>
            <person name="Simakov O."/>
            <person name="Marletaz F."/>
            <person name="Yue J.X."/>
            <person name="O'Connell B."/>
            <person name="Jenkins J."/>
            <person name="Brandt A."/>
            <person name="Calef R."/>
            <person name="Tung C.H."/>
            <person name="Huang T.K."/>
            <person name="Schmutz J."/>
            <person name="Satoh N."/>
            <person name="Yu J.K."/>
            <person name="Putnam N.H."/>
            <person name="Green R.E."/>
            <person name="Rokhsar D.S."/>
        </authorList>
    </citation>
    <scope>NUCLEOTIDE SEQUENCE [LARGE SCALE GENOMIC DNA]</scope>
    <source>
        <strain evidence="2">S238N-H82</strain>
    </source>
</reference>
<feature type="compositionally biased region" description="Basic residues" evidence="1">
    <location>
        <begin position="461"/>
        <end position="472"/>
    </location>
</feature>
<feature type="compositionally biased region" description="Basic and acidic residues" evidence="1">
    <location>
        <begin position="429"/>
        <end position="451"/>
    </location>
</feature>
<keyword evidence="2" id="KW-1185">Reference proteome</keyword>
<feature type="compositionally biased region" description="Basic residues" evidence="1">
    <location>
        <begin position="235"/>
        <end position="246"/>
    </location>
</feature>
<feature type="region of interest" description="Disordered" evidence="1">
    <location>
        <begin position="151"/>
        <end position="179"/>
    </location>
</feature>
<sequence>MCSTVAPYDLGHLLVSTKKPRRFRGKITQKLNPQESADAKSTGDSPSGTAGTNGRVVKETYVPQVARSDSGFESRSETPHIPRLDINGKKSQLTSKGPSSEYPSLPLTPRLTSSARHRVPVMEADRLAKHATRLIETLPLDQLTAMHSSRFHPIPQPVQPQRPRQKDVSPRASSLSRNVHALLHGTATREYISRTEIKRVKSARAYRAKSAKPSPQQPTKPADEKPRSKSALGLHRPKTKPVKTVKLRREDYESDDDDDSDTWTSQYLKDDDSTTEEAVFKEMPRGAGTTVQLTGWLRQSGNNDGEEEKDAVTMDTAEGADKTVAAEQETKEEKSNDEKENQAGGTENMTEEKLEEGGAIDQRESNDKEDKSAENPDYATEAQEGKVDSSTEDSSIDDKKRTLKEEEESKDDQSEKKPKQRRSLKKKASKESVTKEVEDCDVDDKLSKDKEDSQDDGSEKKSKHKKSLKKKASKESITKEILKEKDQDNASQKKPKHRRSMTKEASKESVTVEVTDSSEQQDAADKSKSIEDSTDGPSQTEPSNEESKTDNVQSGSMSSLGKLSNSSLNVPKPSSGEDGERSCRKDDKDGDSYSISSATYHMVYTESPKQEKLPEF</sequence>
<evidence type="ECO:0000256" key="1">
    <source>
        <dbReference type="SAM" id="MobiDB-lite"/>
    </source>
</evidence>
<reference evidence="3" key="2">
    <citation type="submission" date="2025-08" db="UniProtKB">
        <authorList>
            <consortium name="RefSeq"/>
        </authorList>
    </citation>
    <scope>IDENTIFICATION</scope>
    <source>
        <strain evidence="3">S238N-H82</strain>
        <tissue evidence="3">Testes</tissue>
    </source>
</reference>
<feature type="compositionally biased region" description="Basic and acidic residues" evidence="1">
    <location>
        <begin position="350"/>
        <end position="374"/>
    </location>
</feature>
<feature type="compositionally biased region" description="Basic residues" evidence="1">
    <location>
        <begin position="418"/>
        <end position="428"/>
    </location>
</feature>
<accession>A0A9J7LWD8</accession>
<name>A0A9J7LWD8_BRAFL</name>
<dbReference type="OrthoDB" id="10062738at2759"/>
<feature type="compositionally biased region" description="Basic and acidic residues" evidence="1">
    <location>
        <begin position="328"/>
        <end position="341"/>
    </location>
</feature>
<organism evidence="2 3">
    <name type="scientific">Branchiostoma floridae</name>
    <name type="common">Florida lancelet</name>
    <name type="synonym">Amphioxus</name>
    <dbReference type="NCBI Taxonomy" id="7739"/>
    <lineage>
        <taxon>Eukaryota</taxon>
        <taxon>Metazoa</taxon>
        <taxon>Chordata</taxon>
        <taxon>Cephalochordata</taxon>
        <taxon>Leptocardii</taxon>
        <taxon>Amphioxiformes</taxon>
        <taxon>Branchiostomatidae</taxon>
        <taxon>Branchiostoma</taxon>
    </lineage>
</organism>
<feature type="region of interest" description="Disordered" evidence="1">
    <location>
        <begin position="21"/>
        <end position="110"/>
    </location>
</feature>
<feature type="compositionally biased region" description="Low complexity" evidence="1">
    <location>
        <begin position="554"/>
        <end position="569"/>
    </location>
</feature>
<feature type="compositionally biased region" description="Acidic residues" evidence="1">
    <location>
        <begin position="252"/>
        <end position="261"/>
    </location>
</feature>
<dbReference type="RefSeq" id="XP_035689739.1">
    <property type="nucleotide sequence ID" value="XM_035833846.1"/>
</dbReference>
<dbReference type="GeneID" id="118425031"/>
<feature type="compositionally biased region" description="Polar residues" evidence="1">
    <location>
        <begin position="89"/>
        <end position="102"/>
    </location>
</feature>
<feature type="compositionally biased region" description="Polar residues" evidence="1">
    <location>
        <begin position="42"/>
        <end position="52"/>
    </location>
</feature>